<evidence type="ECO:0000256" key="3">
    <source>
        <dbReference type="ARBA" id="ARBA00023295"/>
    </source>
</evidence>
<protein>
    <recommendedName>
        <fullName evidence="7">Beta-glucosidase</fullName>
    </recommendedName>
</protein>
<organism evidence="5 6">
    <name type="scientific">Rhamnusium bicolor</name>
    <dbReference type="NCBI Taxonomy" id="1586634"/>
    <lineage>
        <taxon>Eukaryota</taxon>
        <taxon>Metazoa</taxon>
        <taxon>Ecdysozoa</taxon>
        <taxon>Arthropoda</taxon>
        <taxon>Hexapoda</taxon>
        <taxon>Insecta</taxon>
        <taxon>Pterygota</taxon>
        <taxon>Neoptera</taxon>
        <taxon>Endopterygota</taxon>
        <taxon>Coleoptera</taxon>
        <taxon>Polyphaga</taxon>
        <taxon>Cucujiformia</taxon>
        <taxon>Chrysomeloidea</taxon>
        <taxon>Cerambycidae</taxon>
        <taxon>Lepturinae</taxon>
        <taxon>Rhagiini</taxon>
        <taxon>Rhamnusium</taxon>
    </lineage>
</organism>
<keyword evidence="3" id="KW-0326">Glycosidase</keyword>
<dbReference type="AlphaFoldDB" id="A0AAV8XDV8"/>
<evidence type="ECO:0000256" key="2">
    <source>
        <dbReference type="ARBA" id="ARBA00022801"/>
    </source>
</evidence>
<evidence type="ECO:0008006" key="7">
    <source>
        <dbReference type="Google" id="ProtNLM"/>
    </source>
</evidence>
<evidence type="ECO:0000313" key="5">
    <source>
        <dbReference type="EMBL" id="KAJ8936599.1"/>
    </source>
</evidence>
<evidence type="ECO:0000256" key="1">
    <source>
        <dbReference type="ARBA" id="ARBA00010838"/>
    </source>
</evidence>
<name>A0AAV8XDV8_9CUCU</name>
<dbReference type="InterPro" id="IPR017853">
    <property type="entry name" value="GH"/>
</dbReference>
<dbReference type="PRINTS" id="PR00131">
    <property type="entry name" value="GLHYDRLASE1"/>
</dbReference>
<sequence length="220" mass="25020">FGWFGGPIFNGDYPEIMKTRVALRSALEGFNTSRLPAFTAGEKVYIRGTHDFVGVNFYTSSLVKAIPEPTIGSPSWDDDVGVDSYQPNDWESAASSWLKVTPWGMRGILNWLKKTYNNPDIIITENGYSEHGSSLDDENRTSFYRNYLSSLRDAIDDGVNVIGYTAWSLMDNFEWGQGYTEKFGLYYVDFNSPNRTRIPKSSVEYFKKVLRTRCLVDTCV</sequence>
<keyword evidence="2" id="KW-0378">Hydrolase</keyword>
<evidence type="ECO:0000256" key="4">
    <source>
        <dbReference type="RuleBase" id="RU003690"/>
    </source>
</evidence>
<gene>
    <name evidence="5" type="ORF">NQ314_012214</name>
</gene>
<feature type="non-terminal residue" evidence="5">
    <location>
        <position position="1"/>
    </location>
</feature>
<dbReference type="SUPFAM" id="SSF51445">
    <property type="entry name" value="(Trans)glycosidases"/>
    <property type="match status" value="1"/>
</dbReference>
<dbReference type="InterPro" id="IPR001360">
    <property type="entry name" value="Glyco_hydro_1"/>
</dbReference>
<dbReference type="Gene3D" id="3.20.20.80">
    <property type="entry name" value="Glycosidases"/>
    <property type="match status" value="1"/>
</dbReference>
<comment type="similarity">
    <text evidence="1 4">Belongs to the glycosyl hydrolase 1 family.</text>
</comment>
<dbReference type="GO" id="GO:0005975">
    <property type="term" value="P:carbohydrate metabolic process"/>
    <property type="evidence" value="ECO:0007669"/>
    <property type="project" value="InterPro"/>
</dbReference>
<proteinExistence type="inferred from homology"/>
<comment type="caution">
    <text evidence="5">The sequence shown here is derived from an EMBL/GenBank/DDBJ whole genome shotgun (WGS) entry which is preliminary data.</text>
</comment>
<dbReference type="Proteomes" id="UP001162156">
    <property type="component" value="Unassembled WGS sequence"/>
</dbReference>
<dbReference type="EMBL" id="JANEYF010003404">
    <property type="protein sequence ID" value="KAJ8936599.1"/>
    <property type="molecule type" value="Genomic_DNA"/>
</dbReference>
<dbReference type="Pfam" id="PF00232">
    <property type="entry name" value="Glyco_hydro_1"/>
    <property type="match status" value="1"/>
</dbReference>
<evidence type="ECO:0000313" key="6">
    <source>
        <dbReference type="Proteomes" id="UP001162156"/>
    </source>
</evidence>
<dbReference type="PANTHER" id="PTHR10353">
    <property type="entry name" value="GLYCOSYL HYDROLASE"/>
    <property type="match status" value="1"/>
</dbReference>
<reference evidence="5" key="1">
    <citation type="journal article" date="2023" name="Insect Mol. Biol.">
        <title>Genome sequencing provides insights into the evolution of gene families encoding plant cell wall-degrading enzymes in longhorned beetles.</title>
        <authorList>
            <person name="Shin N.R."/>
            <person name="Okamura Y."/>
            <person name="Kirsch R."/>
            <person name="Pauchet Y."/>
        </authorList>
    </citation>
    <scope>NUCLEOTIDE SEQUENCE</scope>
    <source>
        <strain evidence="5">RBIC_L_NR</strain>
    </source>
</reference>
<dbReference type="GO" id="GO:0008422">
    <property type="term" value="F:beta-glucosidase activity"/>
    <property type="evidence" value="ECO:0007669"/>
    <property type="project" value="TreeGrafter"/>
</dbReference>
<keyword evidence="6" id="KW-1185">Reference proteome</keyword>
<accession>A0AAV8XDV8</accession>
<dbReference type="PANTHER" id="PTHR10353:SF36">
    <property type="entry name" value="LP05116P"/>
    <property type="match status" value="1"/>
</dbReference>